<proteinExistence type="inferred from homology"/>
<reference evidence="10 11" key="1">
    <citation type="submission" date="2023-05" db="EMBL/GenBank/DDBJ databases">
        <title>Novel species of genus Flectobacillus isolated from stream in China.</title>
        <authorList>
            <person name="Lu H."/>
        </authorList>
    </citation>
    <scope>NUCLEOTIDE SEQUENCE [LARGE SCALE GENOMIC DNA]</scope>
    <source>
        <strain evidence="10 11">KCTC 42575</strain>
    </source>
</reference>
<keyword evidence="4" id="KW-0255">Endonuclease</keyword>
<feature type="domain" description="CRISPR type III-associated protein" evidence="9">
    <location>
        <begin position="12"/>
        <end position="198"/>
    </location>
</feature>
<dbReference type="InterPro" id="IPR052216">
    <property type="entry name" value="CRISPR_Csm3_endoribonuclease"/>
</dbReference>
<evidence type="ECO:0000256" key="4">
    <source>
        <dbReference type="ARBA" id="ARBA00022759"/>
    </source>
</evidence>
<gene>
    <name evidence="10" type="primary">csm3</name>
    <name evidence="10" type="ORF">QM524_06960</name>
</gene>
<sequence>MRLTSKIIIKGTFKVKTGLRIGAGNNDFELGTPQLSVVRSKGIPFVPGSSLKGKMRSLLARYYGSSRVENDVDIIKEIFGDSAGKENGQFRTRLLVRDCSLIQSEKKNEPLTETKWENVIKRMQGGAIHPREVERVPEGSEFSFELVYDEYNHVTKTENQDNLSSENQSHLKHIKLALQLLEDDYLGGCGSRGYGKIEFCKDKMSITQHKIESEIYNKVGTPLTNGFVWD</sequence>
<dbReference type="PANTHER" id="PTHR35579:SF3">
    <property type="entry name" value="CRISPR SYSTEM CMS ENDORIBONUCLEASE CSM3"/>
    <property type="match status" value="1"/>
</dbReference>
<name>A0ABT6Y5V1_9BACT</name>
<dbReference type="PANTHER" id="PTHR35579">
    <property type="entry name" value="CRISPR SYSTEM CMS ENDORIBONUCLEASE CSM3"/>
    <property type="match status" value="1"/>
</dbReference>
<accession>A0ABT6Y5V1</accession>
<dbReference type="InterPro" id="IPR013412">
    <property type="entry name" value="CRISPR-assoc_RAMP_Csm3"/>
</dbReference>
<keyword evidence="5" id="KW-0378">Hydrolase</keyword>
<dbReference type="Pfam" id="PF03787">
    <property type="entry name" value="RAMPs"/>
    <property type="match status" value="1"/>
</dbReference>
<dbReference type="Proteomes" id="UP001236507">
    <property type="component" value="Unassembled WGS sequence"/>
</dbReference>
<evidence type="ECO:0000256" key="5">
    <source>
        <dbReference type="ARBA" id="ARBA00022801"/>
    </source>
</evidence>
<dbReference type="RefSeq" id="WP_283344008.1">
    <property type="nucleotide sequence ID" value="NZ_JASHIF010000004.1"/>
</dbReference>
<evidence type="ECO:0000256" key="1">
    <source>
        <dbReference type="ARBA" id="ARBA00006342"/>
    </source>
</evidence>
<evidence type="ECO:0000256" key="3">
    <source>
        <dbReference type="ARBA" id="ARBA00022722"/>
    </source>
</evidence>
<keyword evidence="7" id="KW-0051">Antiviral defense</keyword>
<keyword evidence="3" id="KW-0540">Nuclease</keyword>
<evidence type="ECO:0000256" key="7">
    <source>
        <dbReference type="ARBA" id="ARBA00023118"/>
    </source>
</evidence>
<comment type="caution">
    <text evidence="10">The sequence shown here is derived from an EMBL/GenBank/DDBJ whole genome shotgun (WGS) entry which is preliminary data.</text>
</comment>
<keyword evidence="11" id="KW-1185">Reference proteome</keyword>
<dbReference type="NCBIfam" id="TIGR02582">
    <property type="entry name" value="cas7_TM1809"/>
    <property type="match status" value="1"/>
</dbReference>
<keyword evidence="6" id="KW-0694">RNA-binding</keyword>
<dbReference type="EMBL" id="JASHIF010000004">
    <property type="protein sequence ID" value="MDI9858940.1"/>
    <property type="molecule type" value="Genomic_DNA"/>
</dbReference>
<comment type="similarity">
    <text evidence="1">Belongs to the CRISPR-associated Csm3 family.</text>
</comment>
<evidence type="ECO:0000256" key="2">
    <source>
        <dbReference type="ARBA" id="ARBA00022150"/>
    </source>
</evidence>
<dbReference type="InterPro" id="IPR005537">
    <property type="entry name" value="RAMP_III_fam"/>
</dbReference>
<evidence type="ECO:0000256" key="8">
    <source>
        <dbReference type="ARBA" id="ARBA00033183"/>
    </source>
</evidence>
<evidence type="ECO:0000259" key="9">
    <source>
        <dbReference type="Pfam" id="PF03787"/>
    </source>
</evidence>
<evidence type="ECO:0000313" key="10">
    <source>
        <dbReference type="EMBL" id="MDI9858940.1"/>
    </source>
</evidence>
<protein>
    <recommendedName>
        <fullName evidence="2">CRISPR system Cms endoribonuclease Csm3</fullName>
    </recommendedName>
    <alternativeName>
        <fullName evidence="8">CRISPR type III A-associated RAMP protein Csm3</fullName>
    </alternativeName>
</protein>
<evidence type="ECO:0000256" key="6">
    <source>
        <dbReference type="ARBA" id="ARBA00022884"/>
    </source>
</evidence>
<organism evidence="10 11">
    <name type="scientific">Flectobacillus roseus</name>
    <dbReference type="NCBI Taxonomy" id="502259"/>
    <lineage>
        <taxon>Bacteria</taxon>
        <taxon>Pseudomonadati</taxon>
        <taxon>Bacteroidota</taxon>
        <taxon>Cytophagia</taxon>
        <taxon>Cytophagales</taxon>
        <taxon>Flectobacillaceae</taxon>
        <taxon>Flectobacillus</taxon>
    </lineage>
</organism>
<evidence type="ECO:0000313" key="11">
    <source>
        <dbReference type="Proteomes" id="UP001236507"/>
    </source>
</evidence>